<dbReference type="Proteomes" id="UP000299102">
    <property type="component" value="Unassembled WGS sequence"/>
</dbReference>
<reference evidence="1 2" key="1">
    <citation type="journal article" date="2019" name="Commun. Biol.">
        <title>The bagworm genome reveals a unique fibroin gene that provides high tensile strength.</title>
        <authorList>
            <person name="Kono N."/>
            <person name="Nakamura H."/>
            <person name="Ohtoshi R."/>
            <person name="Tomita M."/>
            <person name="Numata K."/>
            <person name="Arakawa K."/>
        </authorList>
    </citation>
    <scope>NUCLEOTIDE SEQUENCE [LARGE SCALE GENOMIC DNA]</scope>
</reference>
<dbReference type="AlphaFoldDB" id="A0A4C1X8K6"/>
<name>A0A4C1X8K6_EUMVA</name>
<evidence type="ECO:0000313" key="1">
    <source>
        <dbReference type="EMBL" id="GBP58567.1"/>
    </source>
</evidence>
<gene>
    <name evidence="1" type="ORF">EVAR_34570_1</name>
</gene>
<comment type="caution">
    <text evidence="1">The sequence shown here is derived from an EMBL/GenBank/DDBJ whole genome shotgun (WGS) entry which is preliminary data.</text>
</comment>
<dbReference type="EMBL" id="BGZK01000738">
    <property type="protein sequence ID" value="GBP58567.1"/>
    <property type="molecule type" value="Genomic_DNA"/>
</dbReference>
<evidence type="ECO:0000313" key="2">
    <source>
        <dbReference type="Proteomes" id="UP000299102"/>
    </source>
</evidence>
<organism evidence="1 2">
    <name type="scientific">Eumeta variegata</name>
    <name type="common">Bagworm moth</name>
    <name type="synonym">Eumeta japonica</name>
    <dbReference type="NCBI Taxonomy" id="151549"/>
    <lineage>
        <taxon>Eukaryota</taxon>
        <taxon>Metazoa</taxon>
        <taxon>Ecdysozoa</taxon>
        <taxon>Arthropoda</taxon>
        <taxon>Hexapoda</taxon>
        <taxon>Insecta</taxon>
        <taxon>Pterygota</taxon>
        <taxon>Neoptera</taxon>
        <taxon>Endopterygota</taxon>
        <taxon>Lepidoptera</taxon>
        <taxon>Glossata</taxon>
        <taxon>Ditrysia</taxon>
        <taxon>Tineoidea</taxon>
        <taxon>Psychidae</taxon>
        <taxon>Oiketicinae</taxon>
        <taxon>Eumeta</taxon>
    </lineage>
</organism>
<accession>A0A4C1X8K6</accession>
<keyword evidence="2" id="KW-1185">Reference proteome</keyword>
<protein>
    <submittedName>
        <fullName evidence="1">Uncharacterized protein</fullName>
    </submittedName>
</protein>
<sequence>MALLVRVGLHVGCSGRPGGASTGGDIFLSITAPTVADGARAPAAAACAATQIECPCRFSIFRFPNGFQLMKFRRVAVALVSHALLKNCPNNLTIL</sequence>
<proteinExistence type="predicted"/>